<protein>
    <submittedName>
        <fullName evidence="4">Uncharacterized protein</fullName>
    </submittedName>
</protein>
<evidence type="ECO:0000313" key="5">
    <source>
        <dbReference type="Proteomes" id="UP000541610"/>
    </source>
</evidence>
<dbReference type="GO" id="GO:0016020">
    <property type="term" value="C:membrane"/>
    <property type="evidence" value="ECO:0007669"/>
    <property type="project" value="UniProtKB-SubCell"/>
</dbReference>
<evidence type="ECO:0000256" key="3">
    <source>
        <dbReference type="ARBA" id="ARBA00023136"/>
    </source>
</evidence>
<keyword evidence="2" id="KW-0812">Transmembrane</keyword>
<name>A0A7J6NSI0_PEROL</name>
<keyword evidence="3" id="KW-0472">Membrane</keyword>
<evidence type="ECO:0000256" key="1">
    <source>
        <dbReference type="ARBA" id="ARBA00004370"/>
    </source>
</evidence>
<dbReference type="InterPro" id="IPR023395">
    <property type="entry name" value="MCP_dom_sf"/>
</dbReference>
<dbReference type="OrthoDB" id="428805at2759"/>
<gene>
    <name evidence="4" type="ORF">FOZ60_004929</name>
</gene>
<sequence>MVSAQLAAGDDLRSVTVWLLYDGEPSVRVHGGMLDLSAQTACWFYRHGAAALTSMSTTEAVGVACGAGMDIVLNYPPWVVAKRLGAGLSAVPQGKGLASGFGLYCGGGALLCSTAPTWILQERLTAFLGKGPLAACLAGEDQASIEGCITKAHVWKTTPLGVIRLMSLRPLLLPKGMVMTMCREVPCSGCLFFLRDWITERLEERLNGGAGHLGVEVLSAYLAAFVAGPLSHPQSVVAARQQAKDITIQAAIADIRRTSPHGLWTGVVPRTVALGGTLFIVPYMMKTVRRCLLQPSQGSLTDTQ</sequence>
<reference evidence="4 5" key="1">
    <citation type="submission" date="2020-04" db="EMBL/GenBank/DDBJ databases">
        <title>Perkinsus olseni comparative genomics.</title>
        <authorList>
            <person name="Bogema D.R."/>
        </authorList>
    </citation>
    <scope>NUCLEOTIDE SEQUENCE [LARGE SCALE GENOMIC DNA]</scope>
    <source>
        <strain evidence="4">00978-12</strain>
    </source>
</reference>
<proteinExistence type="predicted"/>
<dbReference type="SUPFAM" id="SSF103506">
    <property type="entry name" value="Mitochondrial carrier"/>
    <property type="match status" value="1"/>
</dbReference>
<dbReference type="Proteomes" id="UP000541610">
    <property type="component" value="Unassembled WGS sequence"/>
</dbReference>
<evidence type="ECO:0000313" key="4">
    <source>
        <dbReference type="EMBL" id="KAF4686738.1"/>
    </source>
</evidence>
<comment type="caution">
    <text evidence="4">The sequence shown here is derived from an EMBL/GenBank/DDBJ whole genome shotgun (WGS) entry which is preliminary data.</text>
</comment>
<dbReference type="EMBL" id="JABANP010000210">
    <property type="protein sequence ID" value="KAF4686738.1"/>
    <property type="molecule type" value="Genomic_DNA"/>
</dbReference>
<accession>A0A7J6NSI0</accession>
<dbReference type="Gene3D" id="1.50.40.10">
    <property type="entry name" value="Mitochondrial carrier domain"/>
    <property type="match status" value="1"/>
</dbReference>
<dbReference type="AlphaFoldDB" id="A0A7J6NSI0"/>
<evidence type="ECO:0000256" key="2">
    <source>
        <dbReference type="ARBA" id="ARBA00022692"/>
    </source>
</evidence>
<organism evidence="4 5">
    <name type="scientific">Perkinsus olseni</name>
    <name type="common">Perkinsus atlanticus</name>
    <dbReference type="NCBI Taxonomy" id="32597"/>
    <lineage>
        <taxon>Eukaryota</taxon>
        <taxon>Sar</taxon>
        <taxon>Alveolata</taxon>
        <taxon>Perkinsozoa</taxon>
        <taxon>Perkinsea</taxon>
        <taxon>Perkinsida</taxon>
        <taxon>Perkinsidae</taxon>
        <taxon>Perkinsus</taxon>
    </lineage>
</organism>
<comment type="subcellular location">
    <subcellularLocation>
        <location evidence="1">Membrane</location>
    </subcellularLocation>
</comment>